<dbReference type="RefSeq" id="WP_136082851.1">
    <property type="nucleotide sequence ID" value="NZ_CAAHFG010000004.1"/>
</dbReference>
<dbReference type="InterPro" id="IPR027417">
    <property type="entry name" value="P-loop_NTPase"/>
</dbReference>
<keyword evidence="1" id="KW-0238">DNA-binding</keyword>
<dbReference type="PANTHER" id="PTHR43566:SF1">
    <property type="entry name" value="AAA+ ATPASE DOMAIN-CONTAINING PROTEIN"/>
    <property type="match status" value="1"/>
</dbReference>
<dbReference type="InterPro" id="IPR025420">
    <property type="entry name" value="DUF4143"/>
</dbReference>
<dbReference type="PANTHER" id="PTHR43566">
    <property type="entry name" value="CONSERVED PROTEIN"/>
    <property type="match status" value="1"/>
</dbReference>
<dbReference type="InterPro" id="IPR036390">
    <property type="entry name" value="WH_DNA-bd_sf"/>
</dbReference>
<protein>
    <recommendedName>
        <fullName evidence="2">AAA+ ATPase domain-containing protein</fullName>
    </recommendedName>
</protein>
<proteinExistence type="predicted"/>
<dbReference type="GO" id="GO:0003677">
    <property type="term" value="F:DNA binding"/>
    <property type="evidence" value="ECO:0007669"/>
    <property type="project" value="UniProtKB-KW"/>
</dbReference>
<dbReference type="Gene3D" id="3.40.50.300">
    <property type="entry name" value="P-loop containing nucleotide triphosphate hydrolases"/>
    <property type="match status" value="1"/>
</dbReference>
<organism evidence="3 4">
    <name type="scientific">Pontiella desulfatans</name>
    <dbReference type="NCBI Taxonomy" id="2750659"/>
    <lineage>
        <taxon>Bacteria</taxon>
        <taxon>Pseudomonadati</taxon>
        <taxon>Kiritimatiellota</taxon>
        <taxon>Kiritimatiellia</taxon>
        <taxon>Kiritimatiellales</taxon>
        <taxon>Pontiellaceae</taxon>
        <taxon>Pontiella</taxon>
    </lineage>
</organism>
<sequence>MYVPQAQLKNLEKLVLPGKALIVYGARQTGKTTLVKRYCESVNESYLYVDGEDLAVRDALESHSVERLKAFVGANRLLVVDEAQSIRKIGRNLKLLIDHVPDLKIIATGSSSFELAKDVGEPLTGRSYVLHMYPLAQLELASMENRHETESCLEERLVYGSYPEVVLLRDDSLRKRHLSTMVGVYLFKDILAHENVRDSDKLRRLLQLLAFQIGKDVSHNELATQLGMSKNTVARYLDLLEKVFVIFHRNGFSRNLRKELSKSNRYYFFDNGVRNALINNFNPLSLRDDAGLLWENYVVSERLKRNEYGGLFVSSWFWRTYDRKEIDLVEESGGQLRGYEMKWKEARKTSAPTDWVKQYPEATFEVVHPGNYLPFIT</sequence>
<dbReference type="InterPro" id="IPR003593">
    <property type="entry name" value="AAA+_ATPase"/>
</dbReference>
<dbReference type="AlphaFoldDB" id="A0A6C2UB99"/>
<evidence type="ECO:0000259" key="2">
    <source>
        <dbReference type="SMART" id="SM00382"/>
    </source>
</evidence>
<dbReference type="SUPFAM" id="SSF52540">
    <property type="entry name" value="P-loop containing nucleoside triphosphate hydrolases"/>
    <property type="match status" value="1"/>
</dbReference>
<feature type="domain" description="AAA+ ATPase" evidence="2">
    <location>
        <begin position="17"/>
        <end position="136"/>
    </location>
</feature>
<evidence type="ECO:0000313" key="3">
    <source>
        <dbReference type="EMBL" id="VGO17370.1"/>
    </source>
</evidence>
<accession>A0A6C2UB99</accession>
<dbReference type="EMBL" id="CAAHFG010000004">
    <property type="protein sequence ID" value="VGO17370.1"/>
    <property type="molecule type" value="Genomic_DNA"/>
</dbReference>
<name>A0A6C2UB99_PONDE</name>
<evidence type="ECO:0000256" key="1">
    <source>
        <dbReference type="ARBA" id="ARBA00023125"/>
    </source>
</evidence>
<dbReference type="InterPro" id="IPR041682">
    <property type="entry name" value="AAA_14"/>
</dbReference>
<reference evidence="3 4" key="1">
    <citation type="submission" date="2019-04" db="EMBL/GenBank/DDBJ databases">
        <authorList>
            <person name="Van Vliet M D."/>
        </authorList>
    </citation>
    <scope>NUCLEOTIDE SEQUENCE [LARGE SCALE GENOMIC DNA]</scope>
    <source>
        <strain evidence="3 4">F1</strain>
    </source>
</reference>
<dbReference type="SUPFAM" id="SSF46785">
    <property type="entry name" value="Winged helix' DNA-binding domain"/>
    <property type="match status" value="1"/>
</dbReference>
<dbReference type="SMART" id="SM00382">
    <property type="entry name" value="AAA"/>
    <property type="match status" value="1"/>
</dbReference>
<dbReference type="Pfam" id="PF13173">
    <property type="entry name" value="AAA_14"/>
    <property type="match status" value="1"/>
</dbReference>
<keyword evidence="4" id="KW-1185">Reference proteome</keyword>
<dbReference type="Proteomes" id="UP000366872">
    <property type="component" value="Unassembled WGS sequence"/>
</dbReference>
<evidence type="ECO:0000313" key="4">
    <source>
        <dbReference type="Proteomes" id="UP000366872"/>
    </source>
</evidence>
<gene>
    <name evidence="3" type="ORF">PDESU_05966</name>
</gene>
<dbReference type="Pfam" id="PF13635">
    <property type="entry name" value="DUF4143"/>
    <property type="match status" value="1"/>
</dbReference>